<comment type="caution">
    <text evidence="2">The sequence shown here is derived from an EMBL/GenBank/DDBJ whole genome shotgun (WGS) entry which is preliminary data.</text>
</comment>
<dbReference type="PANTHER" id="PTHR30319:SF1">
    <property type="entry name" value="TRANSCRIPTIONAL REPRESSOR PAAX"/>
    <property type="match status" value="1"/>
</dbReference>
<dbReference type="EMBL" id="JAIBOA010000004">
    <property type="protein sequence ID" value="MBW8482211.1"/>
    <property type="molecule type" value="Genomic_DNA"/>
</dbReference>
<gene>
    <name evidence="2" type="ORF">K1Y72_07520</name>
</gene>
<dbReference type="RefSeq" id="WP_220164617.1">
    <property type="nucleotide sequence ID" value="NZ_JAIBOA010000004.1"/>
</dbReference>
<dbReference type="Gene3D" id="3.30.70.2650">
    <property type="match status" value="1"/>
</dbReference>
<reference evidence="2 3" key="1">
    <citation type="submission" date="2021-07" db="EMBL/GenBank/DDBJ databases">
        <title>Actinomadura sp. PM05-2 isolated from lichen.</title>
        <authorList>
            <person name="Somphong A."/>
            <person name="Phongsopitanun W."/>
            <person name="Tanasupawat S."/>
            <person name="Peongsungnone V."/>
        </authorList>
    </citation>
    <scope>NUCLEOTIDE SEQUENCE [LARGE SCALE GENOMIC DNA]</scope>
    <source>
        <strain evidence="2 3">PM05-2</strain>
    </source>
</reference>
<dbReference type="Proteomes" id="UP000774570">
    <property type="component" value="Unassembled WGS sequence"/>
</dbReference>
<evidence type="ECO:0000313" key="2">
    <source>
        <dbReference type="EMBL" id="MBW8482211.1"/>
    </source>
</evidence>
<name>A0ABS7FPC1_9ACTN</name>
<accession>A0ABS7FPC1</accession>
<protein>
    <recommendedName>
        <fullName evidence="1">Transcriptional repressor PaaX-like central Cas2-like domain-containing protein</fullName>
    </recommendedName>
</protein>
<dbReference type="Gene3D" id="1.10.10.10">
    <property type="entry name" value="Winged helix-like DNA-binding domain superfamily/Winged helix DNA-binding domain"/>
    <property type="match status" value="1"/>
</dbReference>
<dbReference type="InterPro" id="IPR048846">
    <property type="entry name" value="PaaX-like_central"/>
</dbReference>
<dbReference type="Pfam" id="PF20803">
    <property type="entry name" value="PaaX_M"/>
    <property type="match status" value="1"/>
</dbReference>
<keyword evidence="3" id="KW-1185">Reference proteome</keyword>
<proteinExistence type="predicted"/>
<feature type="domain" description="Transcriptional repressor PaaX-like central Cas2-like" evidence="1">
    <location>
        <begin position="81"/>
        <end position="136"/>
    </location>
</feature>
<sequence length="261" mass="27794">MALVPFLFGVAGREELPGVALVRLLGDLGLTPGAARSLLARMRRDGLLAATPRGRGADYRMAGPFLQAFRQIRDGARPAQPPWDGGFHALFYSVPEAHRAYRDRLRRAATLARYGLMQPGVLISPVDARDALAAELGAEPPAGTVLHGRVELDLADAVAVARRAWELPVLERRYRDHAARLTAAVRAAPDPPGPSPEGLAAYTALFGGALVDTLRTPPRLPAELLPDGWPLPALLEAVGAAARHFGPPVARYVGEVVAASR</sequence>
<evidence type="ECO:0000313" key="3">
    <source>
        <dbReference type="Proteomes" id="UP000774570"/>
    </source>
</evidence>
<organism evidence="2 3">
    <name type="scientific">Actinomadura parmotrematis</name>
    <dbReference type="NCBI Taxonomy" id="2864039"/>
    <lineage>
        <taxon>Bacteria</taxon>
        <taxon>Bacillati</taxon>
        <taxon>Actinomycetota</taxon>
        <taxon>Actinomycetes</taxon>
        <taxon>Streptosporangiales</taxon>
        <taxon>Thermomonosporaceae</taxon>
        <taxon>Actinomadura</taxon>
    </lineage>
</organism>
<dbReference type="InterPro" id="IPR036388">
    <property type="entry name" value="WH-like_DNA-bd_sf"/>
</dbReference>
<dbReference type="PANTHER" id="PTHR30319">
    <property type="entry name" value="PHENYLACETIC ACID REGULATOR-RELATED TRANSCRIPTIONAL REPRESSOR"/>
    <property type="match status" value="1"/>
</dbReference>
<evidence type="ECO:0000259" key="1">
    <source>
        <dbReference type="Pfam" id="PF20803"/>
    </source>
</evidence>